<comment type="caution">
    <text evidence="3">The sequence shown here is derived from an EMBL/GenBank/DDBJ whole genome shotgun (WGS) entry which is preliminary data.</text>
</comment>
<dbReference type="SUPFAM" id="SSF52266">
    <property type="entry name" value="SGNH hydrolase"/>
    <property type="match status" value="1"/>
</dbReference>
<sequence length="500" mass="56581">MKHISLLTLLFLLWNSFTVTSAQSLQLPAPFSDGMVLQRNQPLTIKGKTEAGTAIKVKLDQQTQSTTADTQGNFTVTLAPLPAGGPYELTFETPQISRTFHNVWMGEVWLCSGQSNMEMRLRDIATAQQDLKMAEKMPRVHLYNMESAFPVYAQIWEEDRMKAIDQGNFIRPAQWKVCTPEDAARFSAIGFHFARLLADSLGCHVGIISNAVGGSTTEGWIDSTSLSMTVPEMLQSDWRKNPNIMRWARDRADYNLQKDKQRKHTHPYAPGYLYYAAIRPIAGYPLRGVLWYQGESNADLVQMHERLFPLLEKSWRSTWNKSDLPFYFVQLSSISTRPIWPEFRNSQRLLAESLPQTYMIVSSDVGDSLDVHPKNKRIVGQRLAHAALHHTYGNTQLVPCGPQPVKATCTKVGEVRIEFTHAQGLRFAGIPDPAFFEVAGKNGVFVPARQIKIEGNNLIIRSNRITHPVQIRYGWKPFTRASLINRAGFPCSTFRLEVEN</sequence>
<feature type="domain" description="Sialate O-acetylesterase" evidence="2">
    <location>
        <begin position="107"/>
        <end position="388"/>
    </location>
</feature>
<organism evidence="3">
    <name type="scientific">gut metagenome</name>
    <dbReference type="NCBI Taxonomy" id="749906"/>
    <lineage>
        <taxon>unclassified sequences</taxon>
        <taxon>metagenomes</taxon>
        <taxon>organismal metagenomes</taxon>
    </lineage>
</organism>
<evidence type="ECO:0000259" key="2">
    <source>
        <dbReference type="Pfam" id="PF03629"/>
    </source>
</evidence>
<dbReference type="Gene3D" id="3.40.50.1110">
    <property type="entry name" value="SGNH hydrolase"/>
    <property type="match status" value="1"/>
</dbReference>
<keyword evidence="1" id="KW-0378">Hydrolase</keyword>
<dbReference type="GO" id="GO:0001681">
    <property type="term" value="F:sialate O-acetylesterase activity"/>
    <property type="evidence" value="ECO:0007669"/>
    <property type="project" value="InterPro"/>
</dbReference>
<dbReference type="InterPro" id="IPR013783">
    <property type="entry name" value="Ig-like_fold"/>
</dbReference>
<dbReference type="Pfam" id="PF03629">
    <property type="entry name" value="SASA"/>
    <property type="match status" value="1"/>
</dbReference>
<proteinExistence type="predicted"/>
<dbReference type="EMBL" id="AMCI01000266">
    <property type="protein sequence ID" value="EJX10042.1"/>
    <property type="molecule type" value="Genomic_DNA"/>
</dbReference>
<dbReference type="PANTHER" id="PTHR22901:SF0">
    <property type="entry name" value="SIALATE O-ACETYLESTERASE"/>
    <property type="match status" value="1"/>
</dbReference>
<name>J9GPD5_9ZZZZ</name>
<evidence type="ECO:0000313" key="3">
    <source>
        <dbReference type="EMBL" id="EJX10042.1"/>
    </source>
</evidence>
<dbReference type="GO" id="GO:0005975">
    <property type="term" value="P:carbohydrate metabolic process"/>
    <property type="evidence" value="ECO:0007669"/>
    <property type="project" value="TreeGrafter"/>
</dbReference>
<dbReference type="InterPro" id="IPR039329">
    <property type="entry name" value="SIAE"/>
</dbReference>
<dbReference type="PANTHER" id="PTHR22901">
    <property type="entry name" value="SIALATE O-ACETYLESTERASE"/>
    <property type="match status" value="1"/>
</dbReference>
<dbReference type="InterPro" id="IPR005181">
    <property type="entry name" value="SASA"/>
</dbReference>
<dbReference type="AlphaFoldDB" id="J9GPD5"/>
<protein>
    <submittedName>
        <fullName evidence="3">Sialic acid-specific 9-O-acetylesterase</fullName>
    </submittedName>
</protein>
<gene>
    <name evidence="3" type="ORF">EVA_01849</name>
</gene>
<reference evidence="3" key="1">
    <citation type="journal article" date="2012" name="PLoS ONE">
        <title>Gene sets for utilization of primary and secondary nutrition supplies in the distal gut of endangered iberian lynx.</title>
        <authorList>
            <person name="Alcaide M."/>
            <person name="Messina E."/>
            <person name="Richter M."/>
            <person name="Bargiela R."/>
            <person name="Peplies J."/>
            <person name="Huws S.A."/>
            <person name="Newbold C.J."/>
            <person name="Golyshin P.N."/>
            <person name="Simon M.A."/>
            <person name="Lopez G."/>
            <person name="Yakimov M.M."/>
            <person name="Ferrer M."/>
        </authorList>
    </citation>
    <scope>NUCLEOTIDE SEQUENCE</scope>
</reference>
<evidence type="ECO:0000256" key="1">
    <source>
        <dbReference type="ARBA" id="ARBA00022801"/>
    </source>
</evidence>
<accession>J9GPD5</accession>
<dbReference type="Gene3D" id="2.60.40.10">
    <property type="entry name" value="Immunoglobulins"/>
    <property type="match status" value="1"/>
</dbReference>
<dbReference type="InterPro" id="IPR036514">
    <property type="entry name" value="SGNH_hydro_sf"/>
</dbReference>